<sequence length="202" mass="22964">MGARRHFSVSSTTRGHYQTLNVPKNASVNQIKSNYFKLSKLYHPDRNSDPKATTKFHAISEAYSVLIDDQKRRAYDRTLQQSQHSNSPNSNPSSYDELGHLYNLRRHAGAKHAWQRPRSRPGQHYTPPPPSGGGSQHHNHGFRAHDHFAHTRYNRDRATRRQEHTTDEDRVEHVSSLWRAVGVVGLVFLINTIAGGWSASAV</sequence>
<feature type="region of interest" description="Disordered" evidence="2">
    <location>
        <begin position="77"/>
        <end position="97"/>
    </location>
</feature>
<evidence type="ECO:0000256" key="1">
    <source>
        <dbReference type="ARBA" id="ARBA00023186"/>
    </source>
</evidence>
<evidence type="ECO:0000313" key="5">
    <source>
        <dbReference type="EMBL" id="TDL20696.1"/>
    </source>
</evidence>
<dbReference type="VEuPathDB" id="FungiDB:BD410DRAFT_725338"/>
<feature type="domain" description="J" evidence="4">
    <location>
        <begin position="15"/>
        <end position="79"/>
    </location>
</feature>
<keyword evidence="6" id="KW-1185">Reference proteome</keyword>
<evidence type="ECO:0000256" key="3">
    <source>
        <dbReference type="SAM" id="Phobius"/>
    </source>
</evidence>
<feature type="compositionally biased region" description="Basic residues" evidence="2">
    <location>
        <begin position="109"/>
        <end position="121"/>
    </location>
</feature>
<keyword evidence="1" id="KW-0143">Chaperone</keyword>
<keyword evidence="3" id="KW-1133">Transmembrane helix</keyword>
<dbReference type="CDD" id="cd06257">
    <property type="entry name" value="DnaJ"/>
    <property type="match status" value="1"/>
</dbReference>
<dbReference type="Proteomes" id="UP000294933">
    <property type="component" value="Unassembled WGS sequence"/>
</dbReference>
<dbReference type="InterPro" id="IPR001623">
    <property type="entry name" value="DnaJ_domain"/>
</dbReference>
<dbReference type="STRING" id="50990.A0A4Y7Q081"/>
<dbReference type="InterPro" id="IPR051938">
    <property type="entry name" value="Apopto_cytoskel_mod"/>
</dbReference>
<gene>
    <name evidence="5" type="ORF">BD410DRAFT_725338</name>
</gene>
<feature type="region of interest" description="Disordered" evidence="2">
    <location>
        <begin position="109"/>
        <end position="141"/>
    </location>
</feature>
<dbReference type="InterPro" id="IPR018253">
    <property type="entry name" value="DnaJ_domain_CS"/>
</dbReference>
<evidence type="ECO:0000313" key="6">
    <source>
        <dbReference type="Proteomes" id="UP000294933"/>
    </source>
</evidence>
<dbReference type="Gene3D" id="1.10.287.110">
    <property type="entry name" value="DnaJ domain"/>
    <property type="match status" value="1"/>
</dbReference>
<keyword evidence="3" id="KW-0812">Transmembrane</keyword>
<evidence type="ECO:0000259" key="4">
    <source>
        <dbReference type="PROSITE" id="PS50076"/>
    </source>
</evidence>
<proteinExistence type="predicted"/>
<reference evidence="5 6" key="1">
    <citation type="submission" date="2018-06" db="EMBL/GenBank/DDBJ databases">
        <title>A transcriptomic atlas of mushroom development highlights an independent origin of complex multicellularity.</title>
        <authorList>
            <consortium name="DOE Joint Genome Institute"/>
            <person name="Krizsan K."/>
            <person name="Almasi E."/>
            <person name="Merenyi Z."/>
            <person name="Sahu N."/>
            <person name="Viragh M."/>
            <person name="Koszo T."/>
            <person name="Mondo S."/>
            <person name="Kiss B."/>
            <person name="Balint B."/>
            <person name="Kues U."/>
            <person name="Barry K."/>
            <person name="Hegedus J.C."/>
            <person name="Henrissat B."/>
            <person name="Johnson J."/>
            <person name="Lipzen A."/>
            <person name="Ohm R."/>
            <person name="Nagy I."/>
            <person name="Pangilinan J."/>
            <person name="Yan J."/>
            <person name="Xiong Y."/>
            <person name="Grigoriev I.V."/>
            <person name="Hibbett D.S."/>
            <person name="Nagy L.G."/>
        </authorList>
    </citation>
    <scope>NUCLEOTIDE SEQUENCE [LARGE SCALE GENOMIC DNA]</scope>
    <source>
        <strain evidence="5 6">SZMC22713</strain>
    </source>
</reference>
<feature type="transmembrane region" description="Helical" evidence="3">
    <location>
        <begin position="177"/>
        <end position="199"/>
    </location>
</feature>
<dbReference type="PROSITE" id="PS50076">
    <property type="entry name" value="DNAJ_2"/>
    <property type="match status" value="1"/>
</dbReference>
<feature type="compositionally biased region" description="Low complexity" evidence="2">
    <location>
        <begin position="80"/>
        <end position="94"/>
    </location>
</feature>
<dbReference type="EMBL" id="ML170186">
    <property type="protein sequence ID" value="TDL20696.1"/>
    <property type="molecule type" value="Genomic_DNA"/>
</dbReference>
<keyword evidence="3" id="KW-0472">Membrane</keyword>
<dbReference type="PANTHER" id="PTHR44145">
    <property type="entry name" value="DNAJ HOMOLOG SUBFAMILY A MEMBER 3, MITOCHONDRIAL"/>
    <property type="match status" value="1"/>
</dbReference>
<organism evidence="5 6">
    <name type="scientific">Rickenella mellea</name>
    <dbReference type="NCBI Taxonomy" id="50990"/>
    <lineage>
        <taxon>Eukaryota</taxon>
        <taxon>Fungi</taxon>
        <taxon>Dikarya</taxon>
        <taxon>Basidiomycota</taxon>
        <taxon>Agaricomycotina</taxon>
        <taxon>Agaricomycetes</taxon>
        <taxon>Hymenochaetales</taxon>
        <taxon>Rickenellaceae</taxon>
        <taxon>Rickenella</taxon>
    </lineage>
</organism>
<dbReference type="PROSITE" id="PS00636">
    <property type="entry name" value="DNAJ_1"/>
    <property type="match status" value="1"/>
</dbReference>
<dbReference type="Pfam" id="PF00226">
    <property type="entry name" value="DnaJ"/>
    <property type="match status" value="1"/>
</dbReference>
<accession>A0A4Y7Q081</accession>
<dbReference type="SUPFAM" id="SSF46565">
    <property type="entry name" value="Chaperone J-domain"/>
    <property type="match status" value="1"/>
</dbReference>
<evidence type="ECO:0000256" key="2">
    <source>
        <dbReference type="SAM" id="MobiDB-lite"/>
    </source>
</evidence>
<dbReference type="PANTHER" id="PTHR44145:SF3">
    <property type="entry name" value="DNAJ HOMOLOG SUBFAMILY A MEMBER 3, MITOCHONDRIAL"/>
    <property type="match status" value="1"/>
</dbReference>
<dbReference type="SMART" id="SM00271">
    <property type="entry name" value="DnaJ"/>
    <property type="match status" value="1"/>
</dbReference>
<dbReference type="InterPro" id="IPR036869">
    <property type="entry name" value="J_dom_sf"/>
</dbReference>
<dbReference type="AlphaFoldDB" id="A0A4Y7Q081"/>
<name>A0A4Y7Q081_9AGAM</name>
<protein>
    <submittedName>
        <fullName evidence="5">DnaJ-domain-containing protein</fullName>
    </submittedName>
</protein>
<dbReference type="OrthoDB" id="445556at2759"/>
<dbReference type="PRINTS" id="PR00625">
    <property type="entry name" value="JDOMAIN"/>
</dbReference>